<evidence type="ECO:0000256" key="1">
    <source>
        <dbReference type="ARBA" id="ARBA00013081"/>
    </source>
</evidence>
<dbReference type="EC" id="3.1.3.16" evidence="1"/>
<dbReference type="PANTHER" id="PTHR11668:SF300">
    <property type="entry name" value="SERINE_THREONINE-PROTEIN PHOSPHATASE"/>
    <property type="match status" value="1"/>
</dbReference>
<dbReference type="WBParaSite" id="jg20121">
    <property type="protein sequence ID" value="jg20121"/>
    <property type="gene ID" value="jg20121"/>
</dbReference>
<dbReference type="GO" id="GO:0046872">
    <property type="term" value="F:metal ion binding"/>
    <property type="evidence" value="ECO:0007669"/>
    <property type="project" value="UniProtKB-KW"/>
</dbReference>
<evidence type="ECO:0000313" key="8">
    <source>
        <dbReference type="WBParaSite" id="jg20121"/>
    </source>
</evidence>
<dbReference type="GO" id="GO:0005737">
    <property type="term" value="C:cytoplasm"/>
    <property type="evidence" value="ECO:0007669"/>
    <property type="project" value="TreeGrafter"/>
</dbReference>
<keyword evidence="5" id="KW-0464">Manganese</keyword>
<dbReference type="InterPro" id="IPR029052">
    <property type="entry name" value="Metallo-depent_PP-like"/>
</dbReference>
<evidence type="ECO:0000256" key="4">
    <source>
        <dbReference type="ARBA" id="ARBA00022912"/>
    </source>
</evidence>
<protein>
    <recommendedName>
        <fullName evidence="1">protein-serine/threonine phosphatase</fullName>
        <ecNumber evidence="1">3.1.3.16</ecNumber>
    </recommendedName>
</protein>
<evidence type="ECO:0000259" key="6">
    <source>
        <dbReference type="Pfam" id="PF16891"/>
    </source>
</evidence>
<proteinExistence type="predicted"/>
<reference evidence="8" key="1">
    <citation type="submission" date="2022-11" db="UniProtKB">
        <authorList>
            <consortium name="WormBaseParasite"/>
        </authorList>
    </citation>
    <scope>IDENTIFICATION</scope>
</reference>
<feature type="domain" description="Serine-threonine protein phosphatase N-terminal" evidence="6">
    <location>
        <begin position="15"/>
        <end position="45"/>
    </location>
</feature>
<dbReference type="Gene3D" id="3.60.21.10">
    <property type="match status" value="1"/>
</dbReference>
<keyword evidence="2" id="KW-0479">Metal-binding</keyword>
<sequence length="103" mass="11651">MKLVKSPFNVGERRLTVHVSENEISQLCQMVRGVFMRQPMLVEVEAPLVICGDIHGQYADLLRIFSKSGFPTDTNYLFLETIGSWPSKHRSHLPAVLLQGQVL</sequence>
<name>A0A915DK67_9BILA</name>
<dbReference type="AlphaFoldDB" id="A0A915DK67"/>
<keyword evidence="7" id="KW-1185">Reference proteome</keyword>
<dbReference type="SUPFAM" id="SSF56300">
    <property type="entry name" value="Metallo-dependent phosphatases"/>
    <property type="match status" value="1"/>
</dbReference>
<evidence type="ECO:0000256" key="5">
    <source>
        <dbReference type="ARBA" id="ARBA00023211"/>
    </source>
</evidence>
<dbReference type="GO" id="GO:0005634">
    <property type="term" value="C:nucleus"/>
    <property type="evidence" value="ECO:0007669"/>
    <property type="project" value="TreeGrafter"/>
</dbReference>
<dbReference type="InterPro" id="IPR031675">
    <property type="entry name" value="STPPase_N"/>
</dbReference>
<keyword evidence="4" id="KW-0904">Protein phosphatase</keyword>
<dbReference type="GO" id="GO:0004722">
    <property type="term" value="F:protein serine/threonine phosphatase activity"/>
    <property type="evidence" value="ECO:0007669"/>
    <property type="project" value="UniProtKB-EC"/>
</dbReference>
<accession>A0A915DK67</accession>
<evidence type="ECO:0000256" key="3">
    <source>
        <dbReference type="ARBA" id="ARBA00022801"/>
    </source>
</evidence>
<dbReference type="Proteomes" id="UP000887574">
    <property type="component" value="Unplaced"/>
</dbReference>
<keyword evidence="3" id="KW-0378">Hydrolase</keyword>
<organism evidence="7 8">
    <name type="scientific">Ditylenchus dipsaci</name>
    <dbReference type="NCBI Taxonomy" id="166011"/>
    <lineage>
        <taxon>Eukaryota</taxon>
        <taxon>Metazoa</taxon>
        <taxon>Ecdysozoa</taxon>
        <taxon>Nematoda</taxon>
        <taxon>Chromadorea</taxon>
        <taxon>Rhabditida</taxon>
        <taxon>Tylenchina</taxon>
        <taxon>Tylenchomorpha</taxon>
        <taxon>Sphaerularioidea</taxon>
        <taxon>Anguinidae</taxon>
        <taxon>Anguininae</taxon>
        <taxon>Ditylenchus</taxon>
    </lineage>
</organism>
<evidence type="ECO:0000313" key="7">
    <source>
        <dbReference type="Proteomes" id="UP000887574"/>
    </source>
</evidence>
<evidence type="ECO:0000256" key="2">
    <source>
        <dbReference type="ARBA" id="ARBA00022723"/>
    </source>
</evidence>
<dbReference type="Pfam" id="PF16891">
    <property type="entry name" value="STPPase_N"/>
    <property type="match status" value="1"/>
</dbReference>
<dbReference type="InterPro" id="IPR050341">
    <property type="entry name" value="PP1_catalytic_subunit"/>
</dbReference>
<dbReference type="PANTHER" id="PTHR11668">
    <property type="entry name" value="SERINE/THREONINE PROTEIN PHOSPHATASE"/>
    <property type="match status" value="1"/>
</dbReference>